<keyword evidence="1" id="KW-0805">Transcription regulation</keyword>
<dbReference type="InterPro" id="IPR001005">
    <property type="entry name" value="SANT/Myb"/>
</dbReference>
<dbReference type="SUPFAM" id="SSF46689">
    <property type="entry name" value="Homeodomain-like"/>
    <property type="match status" value="1"/>
</dbReference>
<dbReference type="AlphaFoldDB" id="A0A803M1U7"/>
<sequence>MMEMKGRSRGVRPYVRLNAPRLRWTGDLHHCFVRAVERLGGEDRATPKMILQMMGVKGISLSHVKSHLQKGYKQGEVYGCTSSSSSLSLSLSLATDDDQNLNTEINLDWNSSCRIRAAGVEDVSLDLTLS</sequence>
<keyword evidence="6" id="KW-1185">Reference proteome</keyword>
<organism evidence="5 6">
    <name type="scientific">Chenopodium quinoa</name>
    <name type="common">Quinoa</name>
    <dbReference type="NCBI Taxonomy" id="63459"/>
    <lineage>
        <taxon>Eukaryota</taxon>
        <taxon>Viridiplantae</taxon>
        <taxon>Streptophyta</taxon>
        <taxon>Embryophyta</taxon>
        <taxon>Tracheophyta</taxon>
        <taxon>Spermatophyta</taxon>
        <taxon>Magnoliopsida</taxon>
        <taxon>eudicotyledons</taxon>
        <taxon>Gunneridae</taxon>
        <taxon>Pentapetalae</taxon>
        <taxon>Caryophyllales</taxon>
        <taxon>Chenopodiaceae</taxon>
        <taxon>Chenopodioideae</taxon>
        <taxon>Atripliceae</taxon>
        <taxon>Chenopodium</taxon>
    </lineage>
</organism>
<dbReference type="EnsemblPlants" id="AUR62021929-RA">
    <property type="protein sequence ID" value="AUR62021929-RA:cds"/>
    <property type="gene ID" value="AUR62021929"/>
</dbReference>
<dbReference type="PANTHER" id="PTHR31314:SF84">
    <property type="entry name" value="HOMEODOMAIN-LIKE SUPERFAMILY PROTEIN-RELATED"/>
    <property type="match status" value="1"/>
</dbReference>
<reference evidence="5" key="1">
    <citation type="journal article" date="2017" name="Nature">
        <title>The genome of Chenopodium quinoa.</title>
        <authorList>
            <person name="Jarvis D.E."/>
            <person name="Ho Y.S."/>
            <person name="Lightfoot D.J."/>
            <person name="Schmoeckel S.M."/>
            <person name="Li B."/>
            <person name="Borm T.J.A."/>
            <person name="Ohyanagi H."/>
            <person name="Mineta K."/>
            <person name="Michell C.T."/>
            <person name="Saber N."/>
            <person name="Kharbatia N.M."/>
            <person name="Rupper R.R."/>
            <person name="Sharp A.R."/>
            <person name="Dally N."/>
            <person name="Boughton B.A."/>
            <person name="Woo Y.H."/>
            <person name="Gao G."/>
            <person name="Schijlen E.G.W.M."/>
            <person name="Guo X."/>
            <person name="Momin A.A."/>
            <person name="Negrao S."/>
            <person name="Al-Babili S."/>
            <person name="Gehring C."/>
            <person name="Roessner U."/>
            <person name="Jung C."/>
            <person name="Murphy K."/>
            <person name="Arold S.T."/>
            <person name="Gojobori T."/>
            <person name="van der Linden C.G."/>
            <person name="van Loo E.N."/>
            <person name="Jellen E.N."/>
            <person name="Maughan P.J."/>
            <person name="Tester M."/>
        </authorList>
    </citation>
    <scope>NUCLEOTIDE SEQUENCE [LARGE SCALE GENOMIC DNA]</scope>
    <source>
        <strain evidence="5">cv. PI 614886</strain>
    </source>
</reference>
<protein>
    <recommendedName>
        <fullName evidence="4">Myb-like domain-containing protein</fullName>
    </recommendedName>
</protein>
<dbReference type="Pfam" id="PF00249">
    <property type="entry name" value="Myb_DNA-binding"/>
    <property type="match status" value="1"/>
</dbReference>
<evidence type="ECO:0000313" key="5">
    <source>
        <dbReference type="EnsemblPlants" id="AUR62021929-RA:cds"/>
    </source>
</evidence>
<evidence type="ECO:0000313" key="6">
    <source>
        <dbReference type="Proteomes" id="UP000596660"/>
    </source>
</evidence>
<evidence type="ECO:0000256" key="3">
    <source>
        <dbReference type="ARBA" id="ARBA00023242"/>
    </source>
</evidence>
<dbReference type="NCBIfam" id="TIGR01557">
    <property type="entry name" value="myb_SHAQKYF"/>
    <property type="match status" value="1"/>
</dbReference>
<dbReference type="GO" id="GO:0003677">
    <property type="term" value="F:DNA binding"/>
    <property type="evidence" value="ECO:0007669"/>
    <property type="project" value="InterPro"/>
</dbReference>
<dbReference type="InterPro" id="IPR006447">
    <property type="entry name" value="Myb_dom_plants"/>
</dbReference>
<dbReference type="PANTHER" id="PTHR31314">
    <property type="entry name" value="MYB FAMILY TRANSCRIPTION FACTOR PHL7-LIKE"/>
    <property type="match status" value="1"/>
</dbReference>
<dbReference type="InterPro" id="IPR009057">
    <property type="entry name" value="Homeodomain-like_sf"/>
</dbReference>
<feature type="domain" description="Myb-like" evidence="4">
    <location>
        <begin position="21"/>
        <end position="70"/>
    </location>
</feature>
<dbReference type="Proteomes" id="UP000596660">
    <property type="component" value="Unplaced"/>
</dbReference>
<dbReference type="InterPro" id="IPR046955">
    <property type="entry name" value="PHR1-like"/>
</dbReference>
<dbReference type="Gene3D" id="1.10.10.60">
    <property type="entry name" value="Homeodomain-like"/>
    <property type="match status" value="1"/>
</dbReference>
<keyword evidence="3" id="KW-0539">Nucleus</keyword>
<proteinExistence type="predicted"/>
<name>A0A803M1U7_CHEQI</name>
<reference evidence="5" key="2">
    <citation type="submission" date="2021-03" db="UniProtKB">
        <authorList>
            <consortium name="EnsemblPlants"/>
        </authorList>
    </citation>
    <scope>IDENTIFICATION</scope>
</reference>
<keyword evidence="2" id="KW-0804">Transcription</keyword>
<evidence type="ECO:0000259" key="4">
    <source>
        <dbReference type="Pfam" id="PF00249"/>
    </source>
</evidence>
<accession>A0A803M1U7</accession>
<dbReference type="GO" id="GO:0003700">
    <property type="term" value="F:DNA-binding transcription factor activity"/>
    <property type="evidence" value="ECO:0007669"/>
    <property type="project" value="InterPro"/>
</dbReference>
<evidence type="ECO:0000256" key="1">
    <source>
        <dbReference type="ARBA" id="ARBA00023015"/>
    </source>
</evidence>
<dbReference type="Gramene" id="AUR62021929-RA">
    <property type="protein sequence ID" value="AUR62021929-RA:cds"/>
    <property type="gene ID" value="AUR62021929"/>
</dbReference>
<evidence type="ECO:0000256" key="2">
    <source>
        <dbReference type="ARBA" id="ARBA00023163"/>
    </source>
</evidence>